<organism evidence="2 3">
    <name type="scientific">Natronorubrum texcoconense</name>
    <dbReference type="NCBI Taxonomy" id="1095776"/>
    <lineage>
        <taxon>Archaea</taxon>
        <taxon>Methanobacteriati</taxon>
        <taxon>Methanobacteriota</taxon>
        <taxon>Stenosarchaea group</taxon>
        <taxon>Halobacteria</taxon>
        <taxon>Halobacteriales</taxon>
        <taxon>Natrialbaceae</taxon>
        <taxon>Natronorubrum</taxon>
    </lineage>
</organism>
<accession>A0A1G9DCZ5</accession>
<evidence type="ECO:0000313" key="2">
    <source>
        <dbReference type="EMBL" id="SDK61667.1"/>
    </source>
</evidence>
<keyword evidence="3" id="KW-1185">Reference proteome</keyword>
<dbReference type="EMBL" id="FNFE01000005">
    <property type="protein sequence ID" value="SDK61667.1"/>
    <property type="molecule type" value="Genomic_DNA"/>
</dbReference>
<gene>
    <name evidence="2" type="ORF">SAMN04515672_3525</name>
</gene>
<dbReference type="AlphaFoldDB" id="A0A1G9DCZ5"/>
<feature type="compositionally biased region" description="Polar residues" evidence="1">
    <location>
        <begin position="66"/>
        <end position="79"/>
    </location>
</feature>
<evidence type="ECO:0000313" key="3">
    <source>
        <dbReference type="Proteomes" id="UP000198882"/>
    </source>
</evidence>
<dbReference type="RefSeq" id="WP_090310017.1">
    <property type="nucleotide sequence ID" value="NZ_FNFE01000005.1"/>
</dbReference>
<evidence type="ECO:0000256" key="1">
    <source>
        <dbReference type="SAM" id="MobiDB-lite"/>
    </source>
</evidence>
<feature type="region of interest" description="Disordered" evidence="1">
    <location>
        <begin position="49"/>
        <end position="79"/>
    </location>
</feature>
<protein>
    <submittedName>
        <fullName evidence="2">Uncharacterized protein</fullName>
    </submittedName>
</protein>
<proteinExistence type="predicted"/>
<reference evidence="3" key="1">
    <citation type="submission" date="2016-10" db="EMBL/GenBank/DDBJ databases">
        <authorList>
            <person name="Varghese N."/>
            <person name="Submissions S."/>
        </authorList>
    </citation>
    <scope>NUCLEOTIDE SEQUENCE [LARGE SCALE GENOMIC DNA]</scope>
    <source>
        <strain evidence="3">B4,CECT 8067,JCM 17497</strain>
    </source>
</reference>
<dbReference type="Proteomes" id="UP000198882">
    <property type="component" value="Unassembled WGS sequence"/>
</dbReference>
<name>A0A1G9DCZ5_9EURY</name>
<sequence>MLGHQITLTVDGEQEQLTVKGRGDVHASSKYRVNVLPIDVERAILSAADDAKIDREDDAAAPTDSPAGSRTNSQEGELR</sequence>